<dbReference type="PRINTS" id="PR00032">
    <property type="entry name" value="HTHARAC"/>
</dbReference>
<dbReference type="SUPFAM" id="SSF46689">
    <property type="entry name" value="Homeodomain-like"/>
    <property type="match status" value="2"/>
</dbReference>
<protein>
    <submittedName>
        <fullName evidence="5">Transcriptional regulator, AraC family</fullName>
    </submittedName>
</protein>
<gene>
    <name evidence="5" type="ORF">BSTAB16_6892</name>
</gene>
<dbReference type="InterPro" id="IPR032783">
    <property type="entry name" value="AraC_lig"/>
</dbReference>
<sequence length="317" mass="34117">MDALSDVLSVLKVRSGLSSRFEGAGAWAFRFPAYQHMKFGTVLQGRLYLRMDGDPEFHAIDEGDFYLLTNGAPFRSASVPECAPLDGPATYRSIRDADGIVRFRGPGSTPPVALASGRFVFDSDVTDMLLGHLPPLIHLRAADVAAHALSHVLALLRIETGDPAPGADIAKTSLATLVLVQTLRAYIASGARADGWLSALSDPKVGAALSVMHGSPERRWTIATLASSVGMSRTAFATRFRRMVGSAPLEYLQQWRMAIAKTALKDSDEPLVSIAERIGYLSDTAFSIAFKRTTGISPGRYRIEQRGLRSGQAAVSP</sequence>
<evidence type="ECO:0000313" key="5">
    <source>
        <dbReference type="EMBL" id="VBB16685.1"/>
    </source>
</evidence>
<evidence type="ECO:0000259" key="4">
    <source>
        <dbReference type="PROSITE" id="PS01124"/>
    </source>
</evidence>
<dbReference type="PANTHER" id="PTHR46796">
    <property type="entry name" value="HTH-TYPE TRANSCRIPTIONAL ACTIVATOR RHAS-RELATED"/>
    <property type="match status" value="1"/>
</dbReference>
<dbReference type="GeneID" id="71059297"/>
<dbReference type="InterPro" id="IPR050204">
    <property type="entry name" value="AraC_XylS_family_regulators"/>
</dbReference>
<dbReference type="SMART" id="SM00342">
    <property type="entry name" value="HTH_ARAC"/>
    <property type="match status" value="1"/>
</dbReference>
<dbReference type="InterPro" id="IPR018062">
    <property type="entry name" value="HTH_AraC-typ_CS"/>
</dbReference>
<accession>A0AAJ5T8L2</accession>
<proteinExistence type="predicted"/>
<keyword evidence="3" id="KW-0804">Transcription</keyword>
<evidence type="ECO:0000256" key="2">
    <source>
        <dbReference type="ARBA" id="ARBA00023125"/>
    </source>
</evidence>
<dbReference type="InterPro" id="IPR009057">
    <property type="entry name" value="Homeodomain-like_sf"/>
</dbReference>
<dbReference type="InterPro" id="IPR018060">
    <property type="entry name" value="HTH_AraC"/>
</dbReference>
<feature type="domain" description="HTH araC/xylS-type" evidence="4">
    <location>
        <begin position="206"/>
        <end position="304"/>
    </location>
</feature>
<evidence type="ECO:0000256" key="3">
    <source>
        <dbReference type="ARBA" id="ARBA00023163"/>
    </source>
</evidence>
<dbReference type="PROSITE" id="PS01124">
    <property type="entry name" value="HTH_ARAC_FAMILY_2"/>
    <property type="match status" value="1"/>
</dbReference>
<evidence type="ECO:0000313" key="6">
    <source>
        <dbReference type="Proteomes" id="UP000268684"/>
    </source>
</evidence>
<dbReference type="AlphaFoldDB" id="A0AAJ5T8L2"/>
<dbReference type="InterPro" id="IPR020449">
    <property type="entry name" value="Tscrpt_reg_AraC-type_HTH"/>
</dbReference>
<dbReference type="GO" id="GO:0003700">
    <property type="term" value="F:DNA-binding transcription factor activity"/>
    <property type="evidence" value="ECO:0007669"/>
    <property type="project" value="InterPro"/>
</dbReference>
<keyword evidence="2" id="KW-0238">DNA-binding</keyword>
<reference evidence="5 6" key="1">
    <citation type="submission" date="2017-11" db="EMBL/GenBank/DDBJ databases">
        <authorList>
            <person name="Seth-Smith MB H."/>
        </authorList>
    </citation>
    <scope>NUCLEOTIDE SEQUENCE [LARGE SCALE GENOMIC DNA]</scope>
    <source>
        <strain evidence="5">E</strain>
    </source>
</reference>
<keyword evidence="1" id="KW-0805">Transcription regulation</keyword>
<dbReference type="Pfam" id="PF12833">
    <property type="entry name" value="HTH_18"/>
    <property type="match status" value="1"/>
</dbReference>
<evidence type="ECO:0000256" key="1">
    <source>
        <dbReference type="ARBA" id="ARBA00023015"/>
    </source>
</evidence>
<dbReference type="Gene3D" id="1.10.10.60">
    <property type="entry name" value="Homeodomain-like"/>
    <property type="match status" value="2"/>
</dbReference>
<dbReference type="EMBL" id="LR025744">
    <property type="protein sequence ID" value="VBB16685.1"/>
    <property type="molecule type" value="Genomic_DNA"/>
</dbReference>
<dbReference type="RefSeq" id="WP_122173010.1">
    <property type="nucleotide sequence ID" value="NZ_LR025744.1"/>
</dbReference>
<dbReference type="PANTHER" id="PTHR46796:SF7">
    <property type="entry name" value="ARAC FAMILY TRANSCRIPTIONAL REGULATOR"/>
    <property type="match status" value="1"/>
</dbReference>
<name>A0AAJ5T8L2_9BURK</name>
<organism evidence="5 6">
    <name type="scientific">Burkholderia stabilis</name>
    <dbReference type="NCBI Taxonomy" id="95485"/>
    <lineage>
        <taxon>Bacteria</taxon>
        <taxon>Pseudomonadati</taxon>
        <taxon>Pseudomonadota</taxon>
        <taxon>Betaproteobacteria</taxon>
        <taxon>Burkholderiales</taxon>
        <taxon>Burkholderiaceae</taxon>
        <taxon>Burkholderia</taxon>
        <taxon>Burkholderia cepacia complex</taxon>
    </lineage>
</organism>
<dbReference type="Proteomes" id="UP000268684">
    <property type="component" value="Chromosome III"/>
</dbReference>
<keyword evidence="6" id="KW-1185">Reference proteome</keyword>
<dbReference type="GO" id="GO:0043565">
    <property type="term" value="F:sequence-specific DNA binding"/>
    <property type="evidence" value="ECO:0007669"/>
    <property type="project" value="InterPro"/>
</dbReference>
<dbReference type="Pfam" id="PF12852">
    <property type="entry name" value="Cupin_6"/>
    <property type="match status" value="1"/>
</dbReference>
<dbReference type="PROSITE" id="PS00041">
    <property type="entry name" value="HTH_ARAC_FAMILY_1"/>
    <property type="match status" value="1"/>
</dbReference>